<evidence type="ECO:0000256" key="1">
    <source>
        <dbReference type="ARBA" id="ARBA00004123"/>
    </source>
</evidence>
<dbReference type="SUPFAM" id="SSF46689">
    <property type="entry name" value="Homeodomain-like"/>
    <property type="match status" value="1"/>
</dbReference>
<evidence type="ECO:0000256" key="5">
    <source>
        <dbReference type="PROSITE-ProRule" id="PRU00108"/>
    </source>
</evidence>
<feature type="region of interest" description="Disordered" evidence="7">
    <location>
        <begin position="185"/>
        <end position="220"/>
    </location>
</feature>
<feature type="compositionally biased region" description="Low complexity" evidence="7">
    <location>
        <begin position="95"/>
        <end position="109"/>
    </location>
</feature>
<dbReference type="InterPro" id="IPR051968">
    <property type="entry name" value="ZnFinger_Homeobox_TR"/>
</dbReference>
<reference evidence="9" key="3">
    <citation type="submission" date="2025-09" db="UniProtKB">
        <authorList>
            <consortium name="Ensembl"/>
        </authorList>
    </citation>
    <scope>IDENTIFICATION</scope>
</reference>
<evidence type="ECO:0000313" key="9">
    <source>
        <dbReference type="Ensembl" id="ENSGWIP00000012279.1"/>
    </source>
</evidence>
<proteinExistence type="predicted"/>
<dbReference type="InterPro" id="IPR001356">
    <property type="entry name" value="HD"/>
</dbReference>
<sequence length="226" mass="25363">MPLSLPKLPMLPLSLPQLPLPPLPLPKLTLPPIPFPMELPLLPSVVMQSVALQSQQWLDSSVNPELAKLYQSQLNPALLGQQSPLKSQEEITQNPPLTLSPCTLSPGLPAKNSPLTQTSDPHRAELHRGRRSSRTRFTEQQLDTLQEVFEATPYPREEEYDRLSALLSLPNRVIVVWFQNARQRARKNQDKVTEDGSEGKNHRQSREKDSSAQLDPDPVSALLCLR</sequence>
<dbReference type="CDD" id="cd00086">
    <property type="entry name" value="homeodomain"/>
    <property type="match status" value="1"/>
</dbReference>
<dbReference type="Proteomes" id="UP000694680">
    <property type="component" value="Chromosome 6"/>
</dbReference>
<feature type="DNA-binding region" description="Homeobox" evidence="5">
    <location>
        <begin position="130"/>
        <end position="189"/>
    </location>
</feature>
<feature type="compositionally biased region" description="Polar residues" evidence="7">
    <location>
        <begin position="83"/>
        <end position="94"/>
    </location>
</feature>
<reference evidence="9" key="2">
    <citation type="submission" date="2025-08" db="UniProtKB">
        <authorList>
            <consortium name="Ensembl"/>
        </authorList>
    </citation>
    <scope>IDENTIFICATION</scope>
</reference>
<dbReference type="Ensembl" id="ENSGWIT00000013699.1">
    <property type="protein sequence ID" value="ENSGWIP00000012279.1"/>
    <property type="gene ID" value="ENSGWIG00000007156.1"/>
</dbReference>
<feature type="region of interest" description="Disordered" evidence="7">
    <location>
        <begin position="83"/>
        <end position="138"/>
    </location>
</feature>
<evidence type="ECO:0000256" key="2">
    <source>
        <dbReference type="ARBA" id="ARBA00022723"/>
    </source>
</evidence>
<keyword evidence="5 6" id="KW-0238">DNA-binding</keyword>
<evidence type="ECO:0000313" key="10">
    <source>
        <dbReference type="Proteomes" id="UP000694680"/>
    </source>
</evidence>
<dbReference type="SMART" id="SM00389">
    <property type="entry name" value="HOX"/>
    <property type="match status" value="1"/>
</dbReference>
<keyword evidence="2" id="KW-0479">Metal-binding</keyword>
<dbReference type="PROSITE" id="PS50071">
    <property type="entry name" value="HOMEOBOX_2"/>
    <property type="match status" value="1"/>
</dbReference>
<keyword evidence="4" id="KW-0862">Zinc</keyword>
<dbReference type="Gene3D" id="1.10.10.60">
    <property type="entry name" value="Homeodomain-like"/>
    <property type="match status" value="1"/>
</dbReference>
<evidence type="ECO:0000256" key="3">
    <source>
        <dbReference type="ARBA" id="ARBA00022737"/>
    </source>
</evidence>
<dbReference type="PANTHER" id="PTHR45891:SF4">
    <property type="entry name" value="ZINC FINGER HOMEOBOX PROTEIN 3"/>
    <property type="match status" value="1"/>
</dbReference>
<dbReference type="InterPro" id="IPR009057">
    <property type="entry name" value="Homeodomain-like_sf"/>
</dbReference>
<feature type="compositionally biased region" description="Basic and acidic residues" evidence="7">
    <location>
        <begin position="187"/>
        <end position="210"/>
    </location>
</feature>
<evidence type="ECO:0000256" key="4">
    <source>
        <dbReference type="ARBA" id="ARBA00022833"/>
    </source>
</evidence>
<protein>
    <recommendedName>
        <fullName evidence="8">Homeobox domain-containing protein</fullName>
    </recommendedName>
</protein>
<dbReference type="GO" id="GO:0046872">
    <property type="term" value="F:metal ion binding"/>
    <property type="evidence" value="ECO:0007669"/>
    <property type="project" value="UniProtKB-KW"/>
</dbReference>
<dbReference type="GO" id="GO:0000981">
    <property type="term" value="F:DNA-binding transcription factor activity, RNA polymerase II-specific"/>
    <property type="evidence" value="ECO:0007669"/>
    <property type="project" value="TreeGrafter"/>
</dbReference>
<dbReference type="GO" id="GO:0005634">
    <property type="term" value="C:nucleus"/>
    <property type="evidence" value="ECO:0007669"/>
    <property type="project" value="UniProtKB-SubCell"/>
</dbReference>
<evidence type="ECO:0000256" key="6">
    <source>
        <dbReference type="RuleBase" id="RU000682"/>
    </source>
</evidence>
<evidence type="ECO:0000259" key="8">
    <source>
        <dbReference type="PROSITE" id="PS50071"/>
    </source>
</evidence>
<dbReference type="PANTHER" id="PTHR45891">
    <property type="entry name" value="ZINC FINGER HOMEOBOX PROTEIN"/>
    <property type="match status" value="1"/>
</dbReference>
<name>A0A8C5DVN7_GOUWI</name>
<evidence type="ECO:0000256" key="7">
    <source>
        <dbReference type="SAM" id="MobiDB-lite"/>
    </source>
</evidence>
<reference evidence="9" key="1">
    <citation type="submission" date="2020-06" db="EMBL/GenBank/DDBJ databases">
        <authorList>
            <consortium name="Wellcome Sanger Institute Data Sharing"/>
        </authorList>
    </citation>
    <scope>NUCLEOTIDE SEQUENCE [LARGE SCALE GENOMIC DNA]</scope>
</reference>
<dbReference type="GO" id="GO:0045664">
    <property type="term" value="P:regulation of neuron differentiation"/>
    <property type="evidence" value="ECO:0007669"/>
    <property type="project" value="TreeGrafter"/>
</dbReference>
<feature type="domain" description="Homeobox" evidence="8">
    <location>
        <begin position="128"/>
        <end position="188"/>
    </location>
</feature>
<keyword evidence="5 6" id="KW-0539">Nucleus</keyword>
<comment type="subcellular location">
    <subcellularLocation>
        <location evidence="1 5 6">Nucleus</location>
    </subcellularLocation>
</comment>
<keyword evidence="5 6" id="KW-0371">Homeobox</keyword>
<dbReference type="GO" id="GO:0000978">
    <property type="term" value="F:RNA polymerase II cis-regulatory region sequence-specific DNA binding"/>
    <property type="evidence" value="ECO:0007669"/>
    <property type="project" value="TreeGrafter"/>
</dbReference>
<dbReference type="AlphaFoldDB" id="A0A8C5DVN7"/>
<organism evidence="9 10">
    <name type="scientific">Gouania willdenowi</name>
    <name type="common">Blunt-snouted clingfish</name>
    <name type="synonym">Lepadogaster willdenowi</name>
    <dbReference type="NCBI Taxonomy" id="441366"/>
    <lineage>
        <taxon>Eukaryota</taxon>
        <taxon>Metazoa</taxon>
        <taxon>Chordata</taxon>
        <taxon>Craniata</taxon>
        <taxon>Vertebrata</taxon>
        <taxon>Euteleostomi</taxon>
        <taxon>Actinopterygii</taxon>
        <taxon>Neopterygii</taxon>
        <taxon>Teleostei</taxon>
        <taxon>Neoteleostei</taxon>
        <taxon>Acanthomorphata</taxon>
        <taxon>Ovalentaria</taxon>
        <taxon>Blenniimorphae</taxon>
        <taxon>Blenniiformes</taxon>
        <taxon>Gobiesocoidei</taxon>
        <taxon>Gobiesocidae</taxon>
        <taxon>Gobiesocinae</taxon>
        <taxon>Gouania</taxon>
    </lineage>
</organism>
<dbReference type="Pfam" id="PF00046">
    <property type="entry name" value="Homeodomain"/>
    <property type="match status" value="1"/>
</dbReference>
<keyword evidence="3" id="KW-0677">Repeat</keyword>
<keyword evidence="10" id="KW-1185">Reference proteome</keyword>
<accession>A0A8C5DVN7</accession>